<dbReference type="AlphaFoldDB" id="A0AAE3D3D0"/>
<dbReference type="EMBL" id="JAICBX010000009">
    <property type="protein sequence ID" value="MBW8640794.1"/>
    <property type="molecule type" value="Genomic_DNA"/>
</dbReference>
<dbReference type="Proteomes" id="UP001196509">
    <property type="component" value="Unassembled WGS sequence"/>
</dbReference>
<keyword evidence="3" id="KW-1185">Reference proteome</keyword>
<sequence length="96" mass="10092">MSAQMSDEVLYGLLAGCVMACFFVGHAMDGVMGRAGFGVLGNMLVLITGLFIGIFSADLLNLSTIHMEILGGAAIIGSFSALMLLAILKYLFLKVD</sequence>
<proteinExistence type="predicted"/>
<feature type="transmembrane region" description="Helical" evidence="1">
    <location>
        <begin position="69"/>
        <end position="92"/>
    </location>
</feature>
<organism evidence="2 3">
    <name type="scientific">Flavimaribacter sediminis</name>
    <dbReference type="NCBI Taxonomy" id="2865987"/>
    <lineage>
        <taxon>Bacteria</taxon>
        <taxon>Pseudomonadati</taxon>
        <taxon>Pseudomonadota</taxon>
        <taxon>Alphaproteobacteria</taxon>
        <taxon>Hyphomicrobiales</taxon>
        <taxon>Rhizobiaceae</taxon>
        <taxon>Flavimaribacter</taxon>
    </lineage>
</organism>
<name>A0AAE3D3D0_9HYPH</name>
<accession>A0AAE3D3D0</accession>
<evidence type="ECO:0000313" key="2">
    <source>
        <dbReference type="EMBL" id="MBW8640794.1"/>
    </source>
</evidence>
<protein>
    <submittedName>
        <fullName evidence="2">Uncharacterized protein</fullName>
    </submittedName>
</protein>
<reference evidence="2" key="1">
    <citation type="submission" date="2021-08" db="EMBL/GenBank/DDBJ databases">
        <title>Hoeflea bacterium WL0058 sp. nov., isolated from the sediment.</title>
        <authorList>
            <person name="Wang L."/>
            <person name="Zhang D."/>
        </authorList>
    </citation>
    <scope>NUCLEOTIDE SEQUENCE</scope>
    <source>
        <strain evidence="2">WL0058</strain>
    </source>
</reference>
<evidence type="ECO:0000256" key="1">
    <source>
        <dbReference type="SAM" id="Phobius"/>
    </source>
</evidence>
<keyword evidence="1" id="KW-0472">Membrane</keyword>
<feature type="transmembrane region" description="Helical" evidence="1">
    <location>
        <begin position="34"/>
        <end position="57"/>
    </location>
</feature>
<keyword evidence="1" id="KW-1133">Transmembrane helix</keyword>
<gene>
    <name evidence="2" type="ORF">K1W69_26620</name>
</gene>
<evidence type="ECO:0000313" key="3">
    <source>
        <dbReference type="Proteomes" id="UP001196509"/>
    </source>
</evidence>
<comment type="caution">
    <text evidence="2">The sequence shown here is derived from an EMBL/GenBank/DDBJ whole genome shotgun (WGS) entry which is preliminary data.</text>
</comment>
<keyword evidence="1" id="KW-0812">Transmembrane</keyword>
<dbReference type="RefSeq" id="WP_220231528.1">
    <property type="nucleotide sequence ID" value="NZ_JAICBX010000009.1"/>
</dbReference>
<feature type="transmembrane region" description="Helical" evidence="1">
    <location>
        <begin position="9"/>
        <end position="28"/>
    </location>
</feature>